<evidence type="ECO:0000313" key="5">
    <source>
        <dbReference type="EMBL" id="KAF8393176.1"/>
    </source>
</evidence>
<organism evidence="5 6">
    <name type="scientific">Tetracentron sinense</name>
    <name type="common">Spur-leaf</name>
    <dbReference type="NCBI Taxonomy" id="13715"/>
    <lineage>
        <taxon>Eukaryota</taxon>
        <taxon>Viridiplantae</taxon>
        <taxon>Streptophyta</taxon>
        <taxon>Embryophyta</taxon>
        <taxon>Tracheophyta</taxon>
        <taxon>Spermatophyta</taxon>
        <taxon>Magnoliopsida</taxon>
        <taxon>Trochodendrales</taxon>
        <taxon>Trochodendraceae</taxon>
        <taxon>Tetracentron</taxon>
    </lineage>
</organism>
<evidence type="ECO:0000256" key="1">
    <source>
        <dbReference type="ARBA" id="ARBA00022574"/>
    </source>
</evidence>
<evidence type="ECO:0000313" key="6">
    <source>
        <dbReference type="Proteomes" id="UP000655225"/>
    </source>
</evidence>
<keyword evidence="6" id="KW-1185">Reference proteome</keyword>
<dbReference type="InterPro" id="IPR027728">
    <property type="entry name" value="Topless_fam"/>
</dbReference>
<dbReference type="AlphaFoldDB" id="A0A834YU71"/>
<dbReference type="Proteomes" id="UP000655225">
    <property type="component" value="Unassembled WGS sequence"/>
</dbReference>
<keyword evidence="2" id="KW-0677">Repeat</keyword>
<accession>A0A834YU71</accession>
<dbReference type="PROSITE" id="PS50896">
    <property type="entry name" value="LISH"/>
    <property type="match status" value="1"/>
</dbReference>
<proteinExistence type="predicted"/>
<gene>
    <name evidence="5" type="ORF">HHK36_021417</name>
</gene>
<evidence type="ECO:0000259" key="4">
    <source>
        <dbReference type="PROSITE" id="PS50897"/>
    </source>
</evidence>
<dbReference type="GO" id="GO:0006355">
    <property type="term" value="P:regulation of DNA-templated transcription"/>
    <property type="evidence" value="ECO:0007669"/>
    <property type="project" value="InterPro"/>
</dbReference>
<evidence type="ECO:0000256" key="2">
    <source>
        <dbReference type="ARBA" id="ARBA00022737"/>
    </source>
</evidence>
<dbReference type="PANTHER" id="PTHR44083:SF45">
    <property type="entry name" value="TOPLESS-RELATED PROTEIN 1"/>
    <property type="match status" value="1"/>
</dbReference>
<protein>
    <recommendedName>
        <fullName evidence="4">CTLH domain-containing protein</fullName>
    </recommendedName>
</protein>
<name>A0A834YU71_TETSI</name>
<dbReference type="Pfam" id="PF21889">
    <property type="entry name" value="TPR1-like_2nd"/>
    <property type="match status" value="1"/>
</dbReference>
<keyword evidence="1" id="KW-0853">WD repeat</keyword>
<feature type="region of interest" description="Disordered" evidence="3">
    <location>
        <begin position="161"/>
        <end position="180"/>
    </location>
</feature>
<dbReference type="InterPro" id="IPR006595">
    <property type="entry name" value="CTLH_C"/>
</dbReference>
<dbReference type="InterPro" id="IPR054080">
    <property type="entry name" value="TPR1-like_2nd"/>
</dbReference>
<dbReference type="PROSITE" id="PS50897">
    <property type="entry name" value="CTLH"/>
    <property type="match status" value="1"/>
</dbReference>
<dbReference type="OrthoDB" id="1602884at2759"/>
<feature type="region of interest" description="Disordered" evidence="3">
    <location>
        <begin position="208"/>
        <end position="230"/>
    </location>
</feature>
<feature type="domain" description="CTLH" evidence="4">
    <location>
        <begin position="34"/>
        <end position="92"/>
    </location>
</feature>
<evidence type="ECO:0000256" key="3">
    <source>
        <dbReference type="SAM" id="MobiDB-lite"/>
    </source>
</evidence>
<dbReference type="EMBL" id="JABCRI010000015">
    <property type="protein sequence ID" value="KAF8393176.1"/>
    <property type="molecule type" value="Genomic_DNA"/>
</dbReference>
<dbReference type="PANTHER" id="PTHR44083">
    <property type="entry name" value="TOPLESS-RELATED PROTEIN 1-RELATED"/>
    <property type="match status" value="1"/>
</dbReference>
<dbReference type="SMART" id="SM00668">
    <property type="entry name" value="CTLH"/>
    <property type="match status" value="1"/>
</dbReference>
<sequence length="230" mass="26142">MPDLNRNLVFLVLQFLQELNCKEAVHKVEQETGVFFNLKYFEEILKNGHWDNVESYLSGFTTLDQNDYSKKVFFDIRKQKFYEALDNCRRDRAKALDILVKELKVFSTFNDGVFKQLTELLFLENFRSGRLSRYPIMWMLILLHSPNPNCGQDGAQVPSPVTNKLAGATPETKGSSGVLGPYQPAKSAMHLNIARWIANPFPTSHPTVSVGPRGLTDNNRAGTYGINPFH</sequence>
<reference evidence="5 6" key="1">
    <citation type="submission" date="2020-04" db="EMBL/GenBank/DDBJ databases">
        <title>Plant Genome Project.</title>
        <authorList>
            <person name="Zhang R.-G."/>
        </authorList>
    </citation>
    <scope>NUCLEOTIDE SEQUENCE [LARGE SCALE GENOMIC DNA]</scope>
    <source>
        <strain evidence="5">YNK0</strain>
        <tissue evidence="5">Leaf</tissue>
    </source>
</reference>
<comment type="caution">
    <text evidence="5">The sequence shown here is derived from an EMBL/GenBank/DDBJ whole genome shotgun (WGS) entry which is preliminary data.</text>
</comment>
<dbReference type="InterPro" id="IPR006594">
    <property type="entry name" value="LisH"/>
</dbReference>